<dbReference type="EnsemblMetazoa" id="ASIC014291-RA">
    <property type="protein sequence ID" value="ASIC014291-PA"/>
    <property type="gene ID" value="ASIC014291"/>
</dbReference>
<gene>
    <name evidence="1" type="ORF">ZHAS_00014291</name>
</gene>
<reference evidence="2" key="2">
    <citation type="submission" date="2020-05" db="UniProtKB">
        <authorList>
            <consortium name="EnsemblMetazoa"/>
        </authorList>
    </citation>
    <scope>IDENTIFICATION</scope>
</reference>
<name>A0A084W7V9_ANOSI</name>
<reference evidence="1 3" key="1">
    <citation type="journal article" date="2014" name="BMC Genomics">
        <title>Genome sequence of Anopheles sinensis provides insight into genetics basis of mosquito competence for malaria parasites.</title>
        <authorList>
            <person name="Zhou D."/>
            <person name="Zhang D."/>
            <person name="Ding G."/>
            <person name="Shi L."/>
            <person name="Hou Q."/>
            <person name="Ye Y."/>
            <person name="Xu Y."/>
            <person name="Zhou H."/>
            <person name="Xiong C."/>
            <person name="Li S."/>
            <person name="Yu J."/>
            <person name="Hong S."/>
            <person name="Yu X."/>
            <person name="Zou P."/>
            <person name="Chen C."/>
            <person name="Chang X."/>
            <person name="Wang W."/>
            <person name="Lv Y."/>
            <person name="Sun Y."/>
            <person name="Ma L."/>
            <person name="Shen B."/>
            <person name="Zhu C."/>
        </authorList>
    </citation>
    <scope>NUCLEOTIDE SEQUENCE [LARGE SCALE GENOMIC DNA]</scope>
</reference>
<keyword evidence="3" id="KW-1185">Reference proteome</keyword>
<evidence type="ECO:0000313" key="2">
    <source>
        <dbReference type="EnsemblMetazoa" id="ASIC014291-PA"/>
    </source>
</evidence>
<dbReference type="EMBL" id="ATLV01021316">
    <property type="status" value="NOT_ANNOTATED_CDS"/>
    <property type="molecule type" value="Genomic_DNA"/>
</dbReference>
<protein>
    <submittedName>
        <fullName evidence="1 2">Uncharacterized protein</fullName>
    </submittedName>
</protein>
<accession>A0A084W7V9</accession>
<proteinExistence type="predicted"/>
<sequence>MLFSWFELKVVCAQVYRAVSLFLPAPADDHARVGTKRKAKHRAHGDEPFGSEASIGSALPFATSRTHSQRRSQFRSVYGGVCFVVGLGFSVRTRNDRSKDVDGRYKCADEGSFTTPIEERIVCTSSPRSSHRKELV</sequence>
<dbReference type="Proteomes" id="UP000030765">
    <property type="component" value="Unassembled WGS sequence"/>
</dbReference>
<evidence type="ECO:0000313" key="1">
    <source>
        <dbReference type="EMBL" id="KFB46303.1"/>
    </source>
</evidence>
<organism evidence="1">
    <name type="scientific">Anopheles sinensis</name>
    <name type="common">Mosquito</name>
    <dbReference type="NCBI Taxonomy" id="74873"/>
    <lineage>
        <taxon>Eukaryota</taxon>
        <taxon>Metazoa</taxon>
        <taxon>Ecdysozoa</taxon>
        <taxon>Arthropoda</taxon>
        <taxon>Hexapoda</taxon>
        <taxon>Insecta</taxon>
        <taxon>Pterygota</taxon>
        <taxon>Neoptera</taxon>
        <taxon>Endopterygota</taxon>
        <taxon>Diptera</taxon>
        <taxon>Nematocera</taxon>
        <taxon>Culicoidea</taxon>
        <taxon>Culicidae</taxon>
        <taxon>Anophelinae</taxon>
        <taxon>Anopheles</taxon>
    </lineage>
</organism>
<dbReference type="VEuPathDB" id="VectorBase:ASIC014291"/>
<dbReference type="EMBL" id="KE525316">
    <property type="protein sequence ID" value="KFB46303.1"/>
    <property type="molecule type" value="Genomic_DNA"/>
</dbReference>
<evidence type="ECO:0000313" key="3">
    <source>
        <dbReference type="Proteomes" id="UP000030765"/>
    </source>
</evidence>
<dbReference type="AlphaFoldDB" id="A0A084W7V9"/>